<organism evidence="2 3">
    <name type="scientific">Sorghum bicolor</name>
    <name type="common">Sorghum</name>
    <name type="synonym">Sorghum vulgare</name>
    <dbReference type="NCBI Taxonomy" id="4558"/>
    <lineage>
        <taxon>Eukaryota</taxon>
        <taxon>Viridiplantae</taxon>
        <taxon>Streptophyta</taxon>
        <taxon>Embryophyta</taxon>
        <taxon>Tracheophyta</taxon>
        <taxon>Spermatophyta</taxon>
        <taxon>Magnoliopsida</taxon>
        <taxon>Liliopsida</taxon>
        <taxon>Poales</taxon>
        <taxon>Poaceae</taxon>
        <taxon>PACMAD clade</taxon>
        <taxon>Panicoideae</taxon>
        <taxon>Andropogonodae</taxon>
        <taxon>Andropogoneae</taxon>
        <taxon>Sorghinae</taxon>
        <taxon>Sorghum</taxon>
    </lineage>
</organism>
<dbReference type="EMBL" id="CM000764">
    <property type="protein sequence ID" value="KXG28591.1"/>
    <property type="molecule type" value="Genomic_DNA"/>
</dbReference>
<gene>
    <name evidence="2" type="ORF">SORBI_3005G141500</name>
</gene>
<evidence type="ECO:0000256" key="1">
    <source>
        <dbReference type="SAM" id="SignalP"/>
    </source>
</evidence>
<reference evidence="3" key="2">
    <citation type="journal article" date="2018" name="Plant J.">
        <title>The Sorghum bicolor reference genome: improved assembly, gene annotations, a transcriptome atlas, and signatures of genome organization.</title>
        <authorList>
            <person name="McCormick R.F."/>
            <person name="Truong S.K."/>
            <person name="Sreedasyam A."/>
            <person name="Jenkins J."/>
            <person name="Shu S."/>
            <person name="Sims D."/>
            <person name="Kennedy M."/>
            <person name="Amirebrahimi M."/>
            <person name="Weers B.D."/>
            <person name="McKinley B."/>
            <person name="Mattison A."/>
            <person name="Morishige D.T."/>
            <person name="Grimwood J."/>
            <person name="Schmutz J."/>
            <person name="Mullet J.E."/>
        </authorList>
    </citation>
    <scope>NUCLEOTIDE SEQUENCE [LARGE SCALE GENOMIC DNA]</scope>
    <source>
        <strain evidence="3">cv. BTx623</strain>
    </source>
</reference>
<name>A0A1B6PSE8_SORBI</name>
<evidence type="ECO:0000313" key="2">
    <source>
        <dbReference type="EMBL" id="KXG28591.1"/>
    </source>
</evidence>
<dbReference type="AlphaFoldDB" id="A0A1B6PSE8"/>
<dbReference type="Proteomes" id="UP000000768">
    <property type="component" value="Chromosome 5"/>
</dbReference>
<keyword evidence="3" id="KW-1185">Reference proteome</keyword>
<accession>A0A1B6PSE8</accession>
<dbReference type="Gramene" id="KXG28591">
    <property type="protein sequence ID" value="KXG28591"/>
    <property type="gene ID" value="SORBI_3005G141500"/>
</dbReference>
<reference evidence="2 3" key="1">
    <citation type="journal article" date="2009" name="Nature">
        <title>The Sorghum bicolor genome and the diversification of grasses.</title>
        <authorList>
            <person name="Paterson A.H."/>
            <person name="Bowers J.E."/>
            <person name="Bruggmann R."/>
            <person name="Dubchak I."/>
            <person name="Grimwood J."/>
            <person name="Gundlach H."/>
            <person name="Haberer G."/>
            <person name="Hellsten U."/>
            <person name="Mitros T."/>
            <person name="Poliakov A."/>
            <person name="Schmutz J."/>
            <person name="Spannagl M."/>
            <person name="Tang H."/>
            <person name="Wang X."/>
            <person name="Wicker T."/>
            <person name="Bharti A.K."/>
            <person name="Chapman J."/>
            <person name="Feltus F.A."/>
            <person name="Gowik U."/>
            <person name="Grigoriev I.V."/>
            <person name="Lyons E."/>
            <person name="Maher C.A."/>
            <person name="Martis M."/>
            <person name="Narechania A."/>
            <person name="Otillar R.P."/>
            <person name="Penning B.W."/>
            <person name="Salamov A.A."/>
            <person name="Wang Y."/>
            <person name="Zhang L."/>
            <person name="Carpita N.C."/>
            <person name="Freeling M."/>
            <person name="Gingle A.R."/>
            <person name="Hash C.T."/>
            <person name="Keller B."/>
            <person name="Klein P."/>
            <person name="Kresovich S."/>
            <person name="McCann M.C."/>
            <person name="Ming R."/>
            <person name="Peterson D.G."/>
            <person name="Mehboob-ur-Rahman"/>
            <person name="Ware D."/>
            <person name="Westhoff P."/>
            <person name="Mayer K.F."/>
            <person name="Messing J."/>
            <person name="Rokhsar D.S."/>
        </authorList>
    </citation>
    <scope>NUCLEOTIDE SEQUENCE [LARGE SCALE GENOMIC DNA]</scope>
    <source>
        <strain evidence="3">cv. BTx623</strain>
    </source>
</reference>
<evidence type="ECO:0000313" key="3">
    <source>
        <dbReference type="Proteomes" id="UP000000768"/>
    </source>
</evidence>
<keyword evidence="1" id="KW-0732">Signal</keyword>
<feature type="chain" id="PRO_5008589103" description="Secreted protein" evidence="1">
    <location>
        <begin position="35"/>
        <end position="109"/>
    </location>
</feature>
<dbReference type="OrthoDB" id="10300795at2759"/>
<sequence length="109" mass="12110">MALIKISTTRIVYLWAALFLVLGIMFATSPSCRAASLSGFNSCQENKLPQPRAEIDCRQYPICRPYGCMLACRGWGYTGVGYHCISKKNPMKDECCCDKDPRHGATPLV</sequence>
<protein>
    <recommendedName>
        <fullName evidence="4">Secreted protein</fullName>
    </recommendedName>
</protein>
<proteinExistence type="predicted"/>
<evidence type="ECO:0008006" key="4">
    <source>
        <dbReference type="Google" id="ProtNLM"/>
    </source>
</evidence>
<feature type="signal peptide" evidence="1">
    <location>
        <begin position="1"/>
        <end position="34"/>
    </location>
</feature>
<dbReference type="InParanoid" id="A0A1B6PSE8"/>